<feature type="compositionally biased region" description="Pro residues" evidence="11">
    <location>
        <begin position="1"/>
        <end position="15"/>
    </location>
</feature>
<dbReference type="PANTHER" id="PTHR33446">
    <property type="entry name" value="PROTEIN TONB-RELATED"/>
    <property type="match status" value="1"/>
</dbReference>
<dbReference type="GO" id="GO:0030288">
    <property type="term" value="C:outer membrane-bounded periplasmic space"/>
    <property type="evidence" value="ECO:0007669"/>
    <property type="project" value="InterPro"/>
</dbReference>
<dbReference type="GO" id="GO:0031992">
    <property type="term" value="F:energy transducer activity"/>
    <property type="evidence" value="ECO:0007669"/>
    <property type="project" value="InterPro"/>
</dbReference>
<keyword evidence="5 10" id="KW-0997">Cell inner membrane</keyword>
<dbReference type="PRINTS" id="PR01374">
    <property type="entry name" value="TONBPROTEIN"/>
</dbReference>
<keyword evidence="3 10" id="KW-0813">Transport</keyword>
<evidence type="ECO:0000256" key="2">
    <source>
        <dbReference type="ARBA" id="ARBA00006555"/>
    </source>
</evidence>
<dbReference type="InterPro" id="IPR051045">
    <property type="entry name" value="TonB-dependent_transducer"/>
</dbReference>
<accession>N6YUS6</accession>
<evidence type="ECO:0000256" key="4">
    <source>
        <dbReference type="ARBA" id="ARBA00022475"/>
    </source>
</evidence>
<evidence type="ECO:0000256" key="8">
    <source>
        <dbReference type="ARBA" id="ARBA00022989"/>
    </source>
</evidence>
<keyword evidence="8" id="KW-1133">Transmembrane helix</keyword>
<dbReference type="GO" id="GO:0055085">
    <property type="term" value="P:transmembrane transport"/>
    <property type="evidence" value="ECO:0007669"/>
    <property type="project" value="InterPro"/>
</dbReference>
<feature type="compositionally biased region" description="Low complexity" evidence="11">
    <location>
        <begin position="102"/>
        <end position="115"/>
    </location>
</feature>
<dbReference type="GO" id="GO:0015031">
    <property type="term" value="P:protein transport"/>
    <property type="evidence" value="ECO:0007669"/>
    <property type="project" value="UniProtKB-UniRule"/>
</dbReference>
<evidence type="ECO:0000256" key="11">
    <source>
        <dbReference type="SAM" id="MobiDB-lite"/>
    </source>
</evidence>
<keyword evidence="7 10" id="KW-0653">Protein transport</keyword>
<proteinExistence type="inferred from homology"/>
<organism evidence="13 14">
    <name type="scientific">Thauera linaloolentis (strain DSM 12138 / JCM 21573 / CCUG 41526 / CIP 105981 / IAM 15112 / NBRC 102519 / 47Lol)</name>
    <dbReference type="NCBI Taxonomy" id="1123367"/>
    <lineage>
        <taxon>Bacteria</taxon>
        <taxon>Pseudomonadati</taxon>
        <taxon>Pseudomonadota</taxon>
        <taxon>Betaproteobacteria</taxon>
        <taxon>Rhodocyclales</taxon>
        <taxon>Zoogloeaceae</taxon>
        <taxon>Thauera</taxon>
    </lineage>
</organism>
<protein>
    <recommendedName>
        <fullName evidence="10">Protein TonB</fullName>
    </recommendedName>
</protein>
<dbReference type="AlphaFoldDB" id="N6YUS6"/>
<dbReference type="Proteomes" id="UP000013232">
    <property type="component" value="Unassembled WGS sequence"/>
</dbReference>
<dbReference type="InterPro" id="IPR037682">
    <property type="entry name" value="TonB_C"/>
</dbReference>
<comment type="subcellular location">
    <subcellularLocation>
        <location evidence="1 10">Cell inner membrane</location>
        <topology evidence="1 10">Single-pass membrane protein</topology>
        <orientation evidence="1 10">Periplasmic side</orientation>
    </subcellularLocation>
</comment>
<evidence type="ECO:0000256" key="5">
    <source>
        <dbReference type="ARBA" id="ARBA00022519"/>
    </source>
</evidence>
<comment type="function">
    <text evidence="10">Interacts with outer membrane receptor proteins that carry out high-affinity binding and energy dependent uptake into the periplasmic space of specific substrates. It could act to transduce energy from the cytoplasmic membrane to specific energy-requiring processes in the outer membrane, resulting in the release into the periplasm of ligands bound by these outer membrane proteins.</text>
</comment>
<evidence type="ECO:0000256" key="6">
    <source>
        <dbReference type="ARBA" id="ARBA00022692"/>
    </source>
</evidence>
<evidence type="ECO:0000259" key="12">
    <source>
        <dbReference type="PROSITE" id="PS52015"/>
    </source>
</evidence>
<dbReference type="Pfam" id="PF03544">
    <property type="entry name" value="TonB_C"/>
    <property type="match status" value="1"/>
</dbReference>
<dbReference type="GO" id="GO:0015891">
    <property type="term" value="P:siderophore transport"/>
    <property type="evidence" value="ECO:0007669"/>
    <property type="project" value="InterPro"/>
</dbReference>
<evidence type="ECO:0000313" key="14">
    <source>
        <dbReference type="Proteomes" id="UP000013232"/>
    </source>
</evidence>
<keyword evidence="14" id="KW-1185">Reference proteome</keyword>
<keyword evidence="4 10" id="KW-1003">Cell membrane</keyword>
<evidence type="ECO:0000256" key="10">
    <source>
        <dbReference type="RuleBase" id="RU362123"/>
    </source>
</evidence>
<dbReference type="InterPro" id="IPR006260">
    <property type="entry name" value="TonB/TolA_C"/>
</dbReference>
<keyword evidence="9" id="KW-0472">Membrane</keyword>
<comment type="similarity">
    <text evidence="2 10">Belongs to the TonB family.</text>
</comment>
<dbReference type="RefSeq" id="WP_004340921.1">
    <property type="nucleotide sequence ID" value="NZ_AMXE01000059.1"/>
</dbReference>
<feature type="non-terminal residue" evidence="13">
    <location>
        <position position="1"/>
    </location>
</feature>
<keyword evidence="10" id="KW-0735">Signal-anchor</keyword>
<evidence type="ECO:0000313" key="13">
    <source>
        <dbReference type="EMBL" id="ENO86172.1"/>
    </source>
</evidence>
<name>N6YUS6_THAL4</name>
<dbReference type="NCBIfam" id="TIGR01352">
    <property type="entry name" value="tonB_Cterm"/>
    <property type="match status" value="1"/>
</dbReference>
<feature type="compositionally biased region" description="Basic and acidic residues" evidence="11">
    <location>
        <begin position="17"/>
        <end position="30"/>
    </location>
</feature>
<evidence type="ECO:0000256" key="3">
    <source>
        <dbReference type="ARBA" id="ARBA00022448"/>
    </source>
</evidence>
<reference evidence="13 14" key="1">
    <citation type="submission" date="2012-09" db="EMBL/GenBank/DDBJ databases">
        <title>Draft Genome Sequences of 6 Strains from Genus Thauera.</title>
        <authorList>
            <person name="Liu B."/>
            <person name="Shapleigh J.P."/>
            <person name="Frostegard A.H."/>
        </authorList>
    </citation>
    <scope>NUCLEOTIDE SEQUENCE [LARGE SCALE GENOMIC DNA]</scope>
    <source>
        <strain evidence="14">47Lol / DSM 12138</strain>
    </source>
</reference>
<dbReference type="InterPro" id="IPR003538">
    <property type="entry name" value="TonB"/>
</dbReference>
<dbReference type="PROSITE" id="PS52015">
    <property type="entry name" value="TONB_CTD"/>
    <property type="match status" value="1"/>
</dbReference>
<dbReference type="GO" id="GO:0005886">
    <property type="term" value="C:plasma membrane"/>
    <property type="evidence" value="ECO:0007669"/>
    <property type="project" value="UniProtKB-SubCell"/>
</dbReference>
<keyword evidence="6" id="KW-0812">Transmembrane</keyword>
<feature type="domain" description="TonB C-terminal" evidence="12">
    <location>
        <begin position="117"/>
        <end position="210"/>
    </location>
</feature>
<dbReference type="STRING" id="1123367.GCA_000621305_03140"/>
<evidence type="ECO:0000256" key="1">
    <source>
        <dbReference type="ARBA" id="ARBA00004383"/>
    </source>
</evidence>
<sequence length="210" mass="21959">AAPPAPPTALPPGPPRQEQRKSSPRAEPRPAPKPAPRPVPRQAYAEVATPQAPVDTAAARQQSTEPAHPSADAAEAGENAQADAALSTAPPSVQAPSASRYAASQPSSGAASQAAATWEAQLLGHLERFKRYPRAAQRRRLEGVVLVRFAVDRQGRVLRVGIARASGHAPLDDEAVATVHRAAPLPPPPADIPGDPVEVTTPVDFFLRGR</sequence>
<dbReference type="eggNOG" id="COG0810">
    <property type="taxonomic scope" value="Bacteria"/>
</dbReference>
<gene>
    <name evidence="13" type="ORF">C666_13715</name>
</gene>
<evidence type="ECO:0000256" key="7">
    <source>
        <dbReference type="ARBA" id="ARBA00022927"/>
    </source>
</evidence>
<feature type="region of interest" description="Disordered" evidence="11">
    <location>
        <begin position="1"/>
        <end position="115"/>
    </location>
</feature>
<comment type="caution">
    <text evidence="13">The sequence shown here is derived from an EMBL/GenBank/DDBJ whole genome shotgun (WGS) entry which is preliminary data.</text>
</comment>
<feature type="compositionally biased region" description="Low complexity" evidence="11">
    <location>
        <begin position="71"/>
        <end position="85"/>
    </location>
</feature>
<dbReference type="Gene3D" id="3.30.1150.10">
    <property type="match status" value="1"/>
</dbReference>
<evidence type="ECO:0000256" key="9">
    <source>
        <dbReference type="ARBA" id="ARBA00023136"/>
    </source>
</evidence>
<dbReference type="SUPFAM" id="SSF74653">
    <property type="entry name" value="TolA/TonB C-terminal domain"/>
    <property type="match status" value="1"/>
</dbReference>
<dbReference type="EMBL" id="AMXE01000059">
    <property type="protein sequence ID" value="ENO86172.1"/>
    <property type="molecule type" value="Genomic_DNA"/>
</dbReference>